<keyword evidence="2" id="KW-1185">Reference proteome</keyword>
<protein>
    <submittedName>
        <fullName evidence="1">Uncharacterized protein</fullName>
    </submittedName>
</protein>
<dbReference type="InterPro" id="IPR029058">
    <property type="entry name" value="AB_hydrolase_fold"/>
</dbReference>
<dbReference type="EMBL" id="JACMSC010000015">
    <property type="protein sequence ID" value="KAG6486680.1"/>
    <property type="molecule type" value="Genomic_DNA"/>
</dbReference>
<accession>A0A8J5KS54</accession>
<organism evidence="1 2">
    <name type="scientific">Zingiber officinale</name>
    <name type="common">Ginger</name>
    <name type="synonym">Amomum zingiber</name>
    <dbReference type="NCBI Taxonomy" id="94328"/>
    <lineage>
        <taxon>Eukaryota</taxon>
        <taxon>Viridiplantae</taxon>
        <taxon>Streptophyta</taxon>
        <taxon>Embryophyta</taxon>
        <taxon>Tracheophyta</taxon>
        <taxon>Spermatophyta</taxon>
        <taxon>Magnoliopsida</taxon>
        <taxon>Liliopsida</taxon>
        <taxon>Zingiberales</taxon>
        <taxon>Zingiberaceae</taxon>
        <taxon>Zingiber</taxon>
    </lineage>
</organism>
<dbReference type="Gene3D" id="3.40.50.1820">
    <property type="entry name" value="alpha/beta hydrolase"/>
    <property type="match status" value="1"/>
</dbReference>
<reference evidence="1 2" key="1">
    <citation type="submission" date="2020-08" db="EMBL/GenBank/DDBJ databases">
        <title>Plant Genome Project.</title>
        <authorList>
            <person name="Zhang R.-G."/>
        </authorList>
    </citation>
    <scope>NUCLEOTIDE SEQUENCE [LARGE SCALE GENOMIC DNA]</scope>
    <source>
        <tissue evidence="1">Rhizome</tissue>
    </source>
</reference>
<name>A0A8J5KS54_ZINOF</name>
<comment type="caution">
    <text evidence="1">The sequence shown here is derived from an EMBL/GenBank/DDBJ whole genome shotgun (WGS) entry which is preliminary data.</text>
</comment>
<dbReference type="Proteomes" id="UP000734854">
    <property type="component" value="Unassembled WGS sequence"/>
</dbReference>
<sequence length="266" mass="29453">MQEQLSSRVLTADSSTAKQLIAFRVRQAVPHLLAFELPEVQYFMITYLLWPVESLAATCHFPWALINRQTYEKWDGRTILPLQYNQILPIPKPFAAPPLANDRKTLAFRRSSSREHARAFPSRCDLAAVLRNDPPSRAHEAQAFTVGQPSLSNLSMSGFNPIAAAGTPIVPPIHSFPSHGHPTEAGYMMHKLDLKEELLPDTFLPLPNSMCVLLGVSCGANITDFVARKAIEAGKLIERVKVVAQVLMYPFFAGTVLTHSELKLAG</sequence>
<dbReference type="AlphaFoldDB" id="A0A8J5KS54"/>
<evidence type="ECO:0000313" key="1">
    <source>
        <dbReference type="EMBL" id="KAG6486680.1"/>
    </source>
</evidence>
<proteinExistence type="predicted"/>
<evidence type="ECO:0000313" key="2">
    <source>
        <dbReference type="Proteomes" id="UP000734854"/>
    </source>
</evidence>
<gene>
    <name evidence="1" type="ORF">ZIOFF_055259</name>
</gene>